<dbReference type="SUPFAM" id="SSF56112">
    <property type="entry name" value="Protein kinase-like (PK-like)"/>
    <property type="match status" value="1"/>
</dbReference>
<evidence type="ECO:0000313" key="9">
    <source>
        <dbReference type="EMBL" id="KYF68222.1"/>
    </source>
</evidence>
<keyword evidence="7" id="KW-0812">Transmembrane</keyword>
<organism evidence="9 10">
    <name type="scientific">Sorangium cellulosum</name>
    <name type="common">Polyangium cellulosum</name>
    <dbReference type="NCBI Taxonomy" id="56"/>
    <lineage>
        <taxon>Bacteria</taxon>
        <taxon>Pseudomonadati</taxon>
        <taxon>Myxococcota</taxon>
        <taxon>Polyangia</taxon>
        <taxon>Polyangiales</taxon>
        <taxon>Polyangiaceae</taxon>
        <taxon>Sorangium</taxon>
    </lineage>
</organism>
<comment type="caution">
    <text evidence="9">The sequence shown here is derived from an EMBL/GenBank/DDBJ whole genome shotgun (WGS) entry which is preliminary data.</text>
</comment>
<name>A0A150QK66_SORCE</name>
<evidence type="ECO:0000256" key="2">
    <source>
        <dbReference type="ARBA" id="ARBA00022741"/>
    </source>
</evidence>
<evidence type="ECO:0000256" key="7">
    <source>
        <dbReference type="SAM" id="Phobius"/>
    </source>
</evidence>
<evidence type="ECO:0000256" key="4">
    <source>
        <dbReference type="ARBA" id="ARBA00022840"/>
    </source>
</evidence>
<evidence type="ECO:0000313" key="10">
    <source>
        <dbReference type="Proteomes" id="UP000075260"/>
    </source>
</evidence>
<dbReference type="InterPro" id="IPR017441">
    <property type="entry name" value="Protein_kinase_ATP_BS"/>
</dbReference>
<dbReference type="Pfam" id="PF00069">
    <property type="entry name" value="Pkinase"/>
    <property type="match status" value="1"/>
</dbReference>
<gene>
    <name evidence="9" type="ORF">BE15_39040</name>
</gene>
<dbReference type="PANTHER" id="PTHR43289">
    <property type="entry name" value="MITOGEN-ACTIVATED PROTEIN KINASE KINASE KINASE 20-RELATED"/>
    <property type="match status" value="1"/>
</dbReference>
<accession>A0A150QK66</accession>
<evidence type="ECO:0000256" key="6">
    <source>
        <dbReference type="SAM" id="MobiDB-lite"/>
    </source>
</evidence>
<feature type="compositionally biased region" description="Low complexity" evidence="6">
    <location>
        <begin position="359"/>
        <end position="373"/>
    </location>
</feature>
<keyword evidence="7" id="KW-0472">Membrane</keyword>
<feature type="region of interest" description="Disordered" evidence="6">
    <location>
        <begin position="328"/>
        <end position="511"/>
    </location>
</feature>
<dbReference type="CDD" id="cd14014">
    <property type="entry name" value="STKc_PknB_like"/>
    <property type="match status" value="1"/>
</dbReference>
<feature type="compositionally biased region" description="Pro residues" evidence="6">
    <location>
        <begin position="631"/>
        <end position="646"/>
    </location>
</feature>
<evidence type="ECO:0000256" key="1">
    <source>
        <dbReference type="ARBA" id="ARBA00022679"/>
    </source>
</evidence>
<dbReference type="Gene3D" id="3.30.200.20">
    <property type="entry name" value="Phosphorylase Kinase, domain 1"/>
    <property type="match status" value="1"/>
</dbReference>
<dbReference type="Proteomes" id="UP000075260">
    <property type="component" value="Unassembled WGS sequence"/>
</dbReference>
<dbReference type="GO" id="GO:0004674">
    <property type="term" value="F:protein serine/threonine kinase activity"/>
    <property type="evidence" value="ECO:0007669"/>
    <property type="project" value="TreeGrafter"/>
</dbReference>
<dbReference type="Gene3D" id="1.10.510.10">
    <property type="entry name" value="Transferase(Phosphotransferase) domain 1"/>
    <property type="match status" value="1"/>
</dbReference>
<dbReference type="InterPro" id="IPR011009">
    <property type="entry name" value="Kinase-like_dom_sf"/>
</dbReference>
<dbReference type="PROSITE" id="PS00108">
    <property type="entry name" value="PROTEIN_KINASE_ST"/>
    <property type="match status" value="1"/>
</dbReference>
<sequence>MRPQAGQVINNKYRLVRIIGDGGMGSVYEARHEVLGTTVALKFLHPELSRRSGLVQRFLQEARVSAQIQSAHVVRVVDVDQTASGLAFIVMEYLEGKTLQALYEELYRAGVRLAYADALEYAMQMLEGVEAAHRAGVVHRDLKPDNVIITRTTKGEPLIKLLDFGIAKLKVTGELDRGLTRPGVIMGTPEYMAPEQAYSADSVDARADIFSLGVIIFEMLAGRRPVGGDEPQQIAGAYLSGQISRLSDLAPELAPALCAAIHRAMSASPPDRFATTAELRSALDPFARAARAPSALTPSPSEVSLARSSASALPAALAAPGMASPSALAPATNPMGDGRISAVPKTIPPEDDGAQRAVSGPPGAPGASTPMGGFSSDARGPSASAPGFTPRPEPSSGPYFAHGGYPPVGQPATVNAAPYMPPHGMPGVPATSHEPGPFDVSPRPGGTAVGNAPPFMGRTSAAPPGAFNGGPAPGFGGPYGGGPQGYLPGTAPMEPLPGASHGGAAHRAQPPRRGTSVFTILLLATGITGAVVGGLYIANEVNRGRQADATPTLPTLQPAITVPPDPGPAATTPPATTPPAVTSPSVEPPPVVAKPQPKPPSTSTSKPPTAPSATGTQTPPTRPSGTTIIPTLPPLVIPSTFPPFPFPGSTSAQPPTSPPTTTTPSPPTTSPPTTTTPSTPPERPRRRVIIVPNN</sequence>
<feature type="domain" description="Protein kinase" evidence="8">
    <location>
        <begin position="13"/>
        <end position="287"/>
    </location>
</feature>
<dbReference type="RefSeq" id="WP_061609263.1">
    <property type="nucleotide sequence ID" value="NZ_JEMA01000585.1"/>
</dbReference>
<keyword evidence="3" id="KW-0418">Kinase</keyword>
<protein>
    <recommendedName>
        <fullName evidence="8">Protein kinase domain-containing protein</fullName>
    </recommendedName>
</protein>
<evidence type="ECO:0000256" key="3">
    <source>
        <dbReference type="ARBA" id="ARBA00022777"/>
    </source>
</evidence>
<evidence type="ECO:0000256" key="5">
    <source>
        <dbReference type="PROSITE-ProRule" id="PRU10141"/>
    </source>
</evidence>
<keyword evidence="1" id="KW-0808">Transferase</keyword>
<feature type="region of interest" description="Disordered" evidence="6">
    <location>
        <begin position="548"/>
        <end position="694"/>
    </location>
</feature>
<feature type="compositionally biased region" description="Low complexity" evidence="6">
    <location>
        <begin position="601"/>
        <end position="614"/>
    </location>
</feature>
<dbReference type="InterPro" id="IPR000719">
    <property type="entry name" value="Prot_kinase_dom"/>
</dbReference>
<feature type="transmembrane region" description="Helical" evidence="7">
    <location>
        <begin position="517"/>
        <end position="538"/>
    </location>
</feature>
<feature type="compositionally biased region" description="Gly residues" evidence="6">
    <location>
        <begin position="467"/>
        <end position="484"/>
    </location>
</feature>
<dbReference type="PROSITE" id="PS50011">
    <property type="entry name" value="PROTEIN_KINASE_DOM"/>
    <property type="match status" value="1"/>
</dbReference>
<dbReference type="GO" id="GO:0005524">
    <property type="term" value="F:ATP binding"/>
    <property type="evidence" value="ECO:0007669"/>
    <property type="project" value="UniProtKB-UniRule"/>
</dbReference>
<evidence type="ECO:0000259" key="8">
    <source>
        <dbReference type="PROSITE" id="PS50011"/>
    </source>
</evidence>
<dbReference type="SMART" id="SM00220">
    <property type="entry name" value="S_TKc"/>
    <property type="match status" value="1"/>
</dbReference>
<reference evidence="9 10" key="1">
    <citation type="submission" date="2014-02" db="EMBL/GenBank/DDBJ databases">
        <title>The small core and large imbalanced accessory genome model reveals a collaborative survival strategy of Sorangium cellulosum strains in nature.</title>
        <authorList>
            <person name="Han K."/>
            <person name="Peng R."/>
            <person name="Blom J."/>
            <person name="Li Y.-Z."/>
        </authorList>
    </citation>
    <scope>NUCLEOTIDE SEQUENCE [LARGE SCALE GENOMIC DNA]</scope>
    <source>
        <strain evidence="9 10">So0008-312</strain>
    </source>
</reference>
<feature type="compositionally biased region" description="Pro residues" evidence="6">
    <location>
        <begin position="586"/>
        <end position="600"/>
    </location>
</feature>
<dbReference type="InterPro" id="IPR008271">
    <property type="entry name" value="Ser/Thr_kinase_AS"/>
</dbReference>
<proteinExistence type="predicted"/>
<dbReference type="EMBL" id="JEMA01000585">
    <property type="protein sequence ID" value="KYF68222.1"/>
    <property type="molecule type" value="Genomic_DNA"/>
</dbReference>
<keyword evidence="7" id="KW-1133">Transmembrane helix</keyword>
<keyword evidence="2 5" id="KW-0547">Nucleotide-binding</keyword>
<dbReference type="AlphaFoldDB" id="A0A150QK66"/>
<keyword evidence="4 5" id="KW-0067">ATP-binding</keyword>
<feature type="compositionally biased region" description="Low complexity" evidence="6">
    <location>
        <begin position="568"/>
        <end position="585"/>
    </location>
</feature>
<dbReference type="PANTHER" id="PTHR43289:SF6">
    <property type="entry name" value="SERINE_THREONINE-PROTEIN KINASE NEKL-3"/>
    <property type="match status" value="1"/>
</dbReference>
<feature type="binding site" evidence="5">
    <location>
        <position position="42"/>
    </location>
    <ligand>
        <name>ATP</name>
        <dbReference type="ChEBI" id="CHEBI:30616"/>
    </ligand>
</feature>
<dbReference type="PROSITE" id="PS00107">
    <property type="entry name" value="PROTEIN_KINASE_ATP"/>
    <property type="match status" value="1"/>
</dbReference>